<dbReference type="EMBL" id="JAEVLS010000002">
    <property type="protein sequence ID" value="MBM0104765.1"/>
    <property type="molecule type" value="Genomic_DNA"/>
</dbReference>
<accession>A0ABS1WUW2</accession>
<dbReference type="Gene3D" id="3.40.50.880">
    <property type="match status" value="1"/>
</dbReference>
<keyword evidence="3" id="KW-1185">Reference proteome</keyword>
<protein>
    <recommendedName>
        <fullName evidence="4">Glycoside hydrolase</fullName>
    </recommendedName>
</protein>
<evidence type="ECO:0000256" key="1">
    <source>
        <dbReference type="SAM" id="SignalP"/>
    </source>
</evidence>
<evidence type="ECO:0000313" key="3">
    <source>
        <dbReference type="Proteomes" id="UP000661077"/>
    </source>
</evidence>
<feature type="chain" id="PRO_5046073767" description="Glycoside hydrolase" evidence="1">
    <location>
        <begin position="25"/>
        <end position="906"/>
    </location>
</feature>
<dbReference type="InterPro" id="IPR053161">
    <property type="entry name" value="Ulvan_degrading_GH"/>
</dbReference>
<comment type="caution">
    <text evidence="2">The sequence shown here is derived from an EMBL/GenBank/DDBJ whole genome shotgun (WGS) entry which is preliminary data.</text>
</comment>
<gene>
    <name evidence="2" type="ORF">JM946_08400</name>
</gene>
<dbReference type="Gene3D" id="2.60.120.260">
    <property type="entry name" value="Galactose-binding domain-like"/>
    <property type="match status" value="1"/>
</dbReference>
<dbReference type="Pfam" id="PF17132">
    <property type="entry name" value="Glyco_hydro_106"/>
    <property type="match status" value="2"/>
</dbReference>
<feature type="signal peptide" evidence="1">
    <location>
        <begin position="1"/>
        <end position="24"/>
    </location>
</feature>
<dbReference type="RefSeq" id="WP_203166795.1">
    <property type="nucleotide sequence ID" value="NZ_JAEVLS010000002.1"/>
</dbReference>
<dbReference type="CDD" id="cd03143">
    <property type="entry name" value="A4_beta-galactosidase_middle_domain"/>
    <property type="match status" value="1"/>
</dbReference>
<dbReference type="InterPro" id="IPR029062">
    <property type="entry name" value="Class_I_gatase-like"/>
</dbReference>
<organism evidence="2 3">
    <name type="scientific">Steroidobacter gossypii</name>
    <dbReference type="NCBI Taxonomy" id="2805490"/>
    <lineage>
        <taxon>Bacteria</taxon>
        <taxon>Pseudomonadati</taxon>
        <taxon>Pseudomonadota</taxon>
        <taxon>Gammaproteobacteria</taxon>
        <taxon>Steroidobacterales</taxon>
        <taxon>Steroidobacteraceae</taxon>
        <taxon>Steroidobacter</taxon>
    </lineage>
</organism>
<sequence length="906" mass="101083">MITIRTRHVSALALQWFLLWPLWAASQTTAPANVEQVRAAFQAPPDEARAMMRWWWFGPAVSKPELEREIAAMKAGGFGGFEIQPVYPLSLDDPDTGLRNLTYLSDEFIDAVRFAAQKGREQGLRVDITLGSGWPFGGPHVPVTQAASQVRMEKQRVAPGEVSVPTPRVGPGEKLLAVFIADGDVDSVRSEAAKRLPLPSQPRLEIESKADAARTVLFFLQSRTGQQVKRPGIGGEGFVLDHMSRAAIDTHLSAVGDRLMQAFGDQPPAAVFSDSLEVYRADWTDDLPEEFQRRRGYDLLPFLPALFLAPAEQTAGVRHDWGQTLSELVDERYLTPVDDWAKRHRTRFRSQTYGFPPVTLSSNALVALPEGEGHDWRAFTTTRWATSASHLFDRQVTSAEAFTWLHSPSFRATPLDMKAEADLLFLQGINQLIGHGWPYTPPGVDPPGWSLYAAAVFSDQNPWWIAMPDISRYLQRVSYVLRQGRPANDVAILLPTEDAWAATKPGRATVSDEVKNKVTRTLTEQLLDAGYGFDYIDGKSLDKLSRYRVLVLPNMDRIDVIAYQKVEQFARLGGVVMVVGEPPKLSAGHRAADVKSMQVESTTQRLLRTRSRTRVVAENELGATLRKLFTPDLLLDRQQSAVGFIHRKLENGDIYFVANTTNQPVTAEARFREGRNRPAQLWNPMTGAMTTLAGEEVSLKLAPYESTIVVFGARSGRETAVSRSRTALADLSNDWQVEFAPLQLQRTESRLASWTDDPKTRFYSGVASYRRTLEIAKTDARYILDLGQGTPVPFDDKQRGGRAWLESPVREAAEVFVNGRRAGSIWAPPYELDITRYVRVGTNDIELRVGNLAINTLAGRSAPDYRLLNLRYGERFQPQDMENLQPLPSGLIGASPITVWAERPSH</sequence>
<proteinExistence type="predicted"/>
<reference evidence="2 3" key="1">
    <citation type="journal article" date="2021" name="Int. J. Syst. Evol. Microbiol.">
        <title>Steroidobacter gossypii sp. nov., isolated from soil of cotton cropping field.</title>
        <authorList>
            <person name="Huang R."/>
            <person name="Yang S."/>
            <person name="Zhen C."/>
            <person name="Liu W."/>
        </authorList>
    </citation>
    <scope>NUCLEOTIDE SEQUENCE [LARGE SCALE GENOMIC DNA]</scope>
    <source>
        <strain evidence="2 3">S1-65</strain>
    </source>
</reference>
<dbReference type="InterPro" id="IPR008979">
    <property type="entry name" value="Galactose-bd-like_sf"/>
</dbReference>
<evidence type="ECO:0008006" key="4">
    <source>
        <dbReference type="Google" id="ProtNLM"/>
    </source>
</evidence>
<evidence type="ECO:0000313" key="2">
    <source>
        <dbReference type="EMBL" id="MBM0104765.1"/>
    </source>
</evidence>
<keyword evidence="1" id="KW-0732">Signal</keyword>
<name>A0ABS1WUW2_9GAMM</name>
<dbReference type="PANTHER" id="PTHR36848:SF2">
    <property type="entry name" value="SECRETED PROTEIN"/>
    <property type="match status" value="1"/>
</dbReference>
<dbReference type="Proteomes" id="UP000661077">
    <property type="component" value="Unassembled WGS sequence"/>
</dbReference>
<dbReference type="SUPFAM" id="SSF49785">
    <property type="entry name" value="Galactose-binding domain-like"/>
    <property type="match status" value="1"/>
</dbReference>
<dbReference type="PANTHER" id="PTHR36848">
    <property type="entry name" value="DNA-BINDING PROTEIN (PUTATIVE SECRETED PROTEIN)-RELATED"/>
    <property type="match status" value="1"/>
</dbReference>